<evidence type="ECO:0000313" key="2">
    <source>
        <dbReference type="Proteomes" id="UP000886520"/>
    </source>
</evidence>
<sequence>MTTLVQPDCVNLWKCRKSRHGSLQADGKVFQWLFDARYGRHCLDLMSNVDFSRPTGVFKLSHMGLLKSLAERLHAMYVECLPRLDKVRILMMLGDGWIIVYDHETGGTRSEPRACFRSLAT</sequence>
<reference evidence="1" key="1">
    <citation type="submission" date="2021-01" db="EMBL/GenBank/DDBJ databases">
        <title>Adiantum capillus-veneris genome.</title>
        <authorList>
            <person name="Fang Y."/>
            <person name="Liao Q."/>
        </authorList>
    </citation>
    <scope>NUCLEOTIDE SEQUENCE</scope>
    <source>
        <strain evidence="1">H3</strain>
        <tissue evidence="1">Leaf</tissue>
    </source>
</reference>
<evidence type="ECO:0000313" key="1">
    <source>
        <dbReference type="EMBL" id="KAI5069691.1"/>
    </source>
</evidence>
<accession>A0A9D4ULL6</accession>
<keyword evidence="2" id="KW-1185">Reference proteome</keyword>
<organism evidence="1 2">
    <name type="scientific">Adiantum capillus-veneris</name>
    <name type="common">Maidenhair fern</name>
    <dbReference type="NCBI Taxonomy" id="13818"/>
    <lineage>
        <taxon>Eukaryota</taxon>
        <taxon>Viridiplantae</taxon>
        <taxon>Streptophyta</taxon>
        <taxon>Embryophyta</taxon>
        <taxon>Tracheophyta</taxon>
        <taxon>Polypodiopsida</taxon>
        <taxon>Polypodiidae</taxon>
        <taxon>Polypodiales</taxon>
        <taxon>Pteridineae</taxon>
        <taxon>Pteridaceae</taxon>
        <taxon>Vittarioideae</taxon>
        <taxon>Adiantum</taxon>
    </lineage>
</organism>
<dbReference type="AlphaFoldDB" id="A0A9D4ULL6"/>
<proteinExistence type="predicted"/>
<gene>
    <name evidence="1" type="ORF">GOP47_0015992</name>
</gene>
<name>A0A9D4ULL6_ADICA</name>
<dbReference type="EMBL" id="JABFUD020000015">
    <property type="protein sequence ID" value="KAI5069691.1"/>
    <property type="molecule type" value="Genomic_DNA"/>
</dbReference>
<comment type="caution">
    <text evidence="1">The sequence shown here is derived from an EMBL/GenBank/DDBJ whole genome shotgun (WGS) entry which is preliminary data.</text>
</comment>
<protein>
    <submittedName>
        <fullName evidence="1">Uncharacterized protein</fullName>
    </submittedName>
</protein>
<dbReference type="Proteomes" id="UP000886520">
    <property type="component" value="Chromosome 15"/>
</dbReference>